<dbReference type="EMBL" id="KL597156">
    <property type="protein sequence ID" value="KER19679.1"/>
    <property type="molecule type" value="Genomic_DNA"/>
</dbReference>
<name>A0A074ZX05_OPIVI</name>
<dbReference type="AlphaFoldDB" id="A0A074ZX05"/>
<dbReference type="Proteomes" id="UP000054324">
    <property type="component" value="Unassembled WGS sequence"/>
</dbReference>
<protein>
    <submittedName>
        <fullName evidence="2">Uncharacterized protein</fullName>
    </submittedName>
</protein>
<reference evidence="2 3" key="1">
    <citation type="submission" date="2013-11" db="EMBL/GenBank/DDBJ databases">
        <title>Opisthorchis viverrini - life in the bile duct.</title>
        <authorList>
            <person name="Young N.D."/>
            <person name="Nagarajan N."/>
            <person name="Lin S.J."/>
            <person name="Korhonen P.K."/>
            <person name="Jex A.R."/>
            <person name="Hall R.S."/>
            <person name="Safavi-Hemami H."/>
            <person name="Kaewkong W."/>
            <person name="Bertrand D."/>
            <person name="Gao S."/>
            <person name="Seet Q."/>
            <person name="Wongkham S."/>
            <person name="Teh B.T."/>
            <person name="Wongkham C."/>
            <person name="Intapan P.M."/>
            <person name="Maleewong W."/>
            <person name="Yang X."/>
            <person name="Hu M."/>
            <person name="Wang Z."/>
            <person name="Hofmann A."/>
            <person name="Sternberg P.W."/>
            <person name="Tan P."/>
            <person name="Wang J."/>
            <person name="Gasser R.B."/>
        </authorList>
    </citation>
    <scope>NUCLEOTIDE SEQUENCE [LARGE SCALE GENOMIC DNA]</scope>
</reference>
<accession>A0A074ZX05</accession>
<evidence type="ECO:0000313" key="3">
    <source>
        <dbReference type="Proteomes" id="UP000054324"/>
    </source>
</evidence>
<gene>
    <name evidence="2" type="ORF">T265_11608</name>
</gene>
<evidence type="ECO:0000313" key="2">
    <source>
        <dbReference type="EMBL" id="KER19679.1"/>
    </source>
</evidence>
<feature type="region of interest" description="Disordered" evidence="1">
    <location>
        <begin position="44"/>
        <end position="64"/>
    </location>
</feature>
<evidence type="ECO:0000256" key="1">
    <source>
        <dbReference type="SAM" id="MobiDB-lite"/>
    </source>
</evidence>
<proteinExistence type="predicted"/>
<feature type="compositionally biased region" description="Low complexity" evidence="1">
    <location>
        <begin position="44"/>
        <end position="55"/>
    </location>
</feature>
<sequence>MHLSHRCKQLPVSVSRASRRLHQCSECSYLGRSSLSQSIMLHIPPESRSSPASEEQTLMIESRA</sequence>
<dbReference type="GeneID" id="20325776"/>
<keyword evidence="3" id="KW-1185">Reference proteome</keyword>
<organism evidence="2 3">
    <name type="scientific">Opisthorchis viverrini</name>
    <name type="common">Southeast Asian liver fluke</name>
    <dbReference type="NCBI Taxonomy" id="6198"/>
    <lineage>
        <taxon>Eukaryota</taxon>
        <taxon>Metazoa</taxon>
        <taxon>Spiralia</taxon>
        <taxon>Lophotrochozoa</taxon>
        <taxon>Platyhelminthes</taxon>
        <taxon>Trematoda</taxon>
        <taxon>Digenea</taxon>
        <taxon>Opisthorchiida</taxon>
        <taxon>Opisthorchiata</taxon>
        <taxon>Opisthorchiidae</taxon>
        <taxon>Opisthorchis</taxon>
    </lineage>
</organism>
<dbReference type="KEGG" id="ovi:T265_11608"/>
<dbReference type="CTD" id="20325776"/>
<dbReference type="RefSeq" id="XP_009176568.1">
    <property type="nucleotide sequence ID" value="XM_009178304.1"/>
</dbReference>